<evidence type="ECO:0000313" key="1">
    <source>
        <dbReference type="Ensembl" id="ENSCINP00000030132.1"/>
    </source>
</evidence>
<accession>H2XKF0</accession>
<reference evidence="1" key="3">
    <citation type="submission" date="2025-09" db="UniProtKB">
        <authorList>
            <consortium name="Ensembl"/>
        </authorList>
    </citation>
    <scope>IDENTIFICATION</scope>
</reference>
<dbReference type="Proteomes" id="UP000008144">
    <property type="component" value="Unassembled WGS sequence"/>
</dbReference>
<protein>
    <submittedName>
        <fullName evidence="1">Uncharacterized protein</fullName>
    </submittedName>
</protein>
<sequence>MIWLKQLFILSTYLSGRDNLGDDLKIRMTVKLHMVYSTFGSGKL</sequence>
<dbReference type="HOGENOM" id="CLU_3224259_0_0_1"/>
<dbReference type="AlphaFoldDB" id="H2XKF0"/>
<name>H2XKF0_CIOIN</name>
<reference evidence="1" key="2">
    <citation type="submission" date="2025-08" db="UniProtKB">
        <authorList>
            <consortium name="Ensembl"/>
        </authorList>
    </citation>
    <scope>IDENTIFICATION</scope>
</reference>
<organism evidence="1 2">
    <name type="scientific">Ciona intestinalis</name>
    <name type="common">Transparent sea squirt</name>
    <name type="synonym">Ascidia intestinalis</name>
    <dbReference type="NCBI Taxonomy" id="7719"/>
    <lineage>
        <taxon>Eukaryota</taxon>
        <taxon>Metazoa</taxon>
        <taxon>Chordata</taxon>
        <taxon>Tunicata</taxon>
        <taxon>Ascidiacea</taxon>
        <taxon>Phlebobranchia</taxon>
        <taxon>Cionidae</taxon>
        <taxon>Ciona</taxon>
    </lineage>
</organism>
<evidence type="ECO:0000313" key="2">
    <source>
        <dbReference type="Proteomes" id="UP000008144"/>
    </source>
</evidence>
<dbReference type="Ensembl" id="ENSCINT00000033048.1">
    <property type="protein sequence ID" value="ENSCINP00000030132.1"/>
    <property type="gene ID" value="ENSCING00000021586.1"/>
</dbReference>
<dbReference type="InParanoid" id="H2XKF0"/>
<reference evidence="2" key="1">
    <citation type="journal article" date="2002" name="Science">
        <title>The draft genome of Ciona intestinalis: insights into chordate and vertebrate origins.</title>
        <authorList>
            <person name="Dehal P."/>
            <person name="Satou Y."/>
            <person name="Campbell R.K."/>
            <person name="Chapman J."/>
            <person name="Degnan B."/>
            <person name="De Tomaso A."/>
            <person name="Davidson B."/>
            <person name="Di Gregorio A."/>
            <person name="Gelpke M."/>
            <person name="Goodstein D.M."/>
            <person name="Harafuji N."/>
            <person name="Hastings K.E."/>
            <person name="Ho I."/>
            <person name="Hotta K."/>
            <person name="Huang W."/>
            <person name="Kawashima T."/>
            <person name="Lemaire P."/>
            <person name="Martinez D."/>
            <person name="Meinertzhagen I.A."/>
            <person name="Necula S."/>
            <person name="Nonaka M."/>
            <person name="Putnam N."/>
            <person name="Rash S."/>
            <person name="Saiga H."/>
            <person name="Satake M."/>
            <person name="Terry A."/>
            <person name="Yamada L."/>
            <person name="Wang H.G."/>
            <person name="Awazu S."/>
            <person name="Azumi K."/>
            <person name="Boore J."/>
            <person name="Branno M."/>
            <person name="Chin-Bow S."/>
            <person name="DeSantis R."/>
            <person name="Doyle S."/>
            <person name="Francino P."/>
            <person name="Keys D.N."/>
            <person name="Haga S."/>
            <person name="Hayashi H."/>
            <person name="Hino K."/>
            <person name="Imai K.S."/>
            <person name="Inaba K."/>
            <person name="Kano S."/>
            <person name="Kobayashi K."/>
            <person name="Kobayashi M."/>
            <person name="Lee B.I."/>
            <person name="Makabe K.W."/>
            <person name="Manohar C."/>
            <person name="Matassi G."/>
            <person name="Medina M."/>
            <person name="Mochizuki Y."/>
            <person name="Mount S."/>
            <person name="Morishita T."/>
            <person name="Miura S."/>
            <person name="Nakayama A."/>
            <person name="Nishizaka S."/>
            <person name="Nomoto H."/>
            <person name="Ohta F."/>
            <person name="Oishi K."/>
            <person name="Rigoutsos I."/>
            <person name="Sano M."/>
            <person name="Sasaki A."/>
            <person name="Sasakura Y."/>
            <person name="Shoguchi E."/>
            <person name="Shin-i T."/>
            <person name="Spagnuolo A."/>
            <person name="Stainier D."/>
            <person name="Suzuki M.M."/>
            <person name="Tassy O."/>
            <person name="Takatori N."/>
            <person name="Tokuoka M."/>
            <person name="Yagi K."/>
            <person name="Yoshizaki F."/>
            <person name="Wada S."/>
            <person name="Zhang C."/>
            <person name="Hyatt P.D."/>
            <person name="Larimer F."/>
            <person name="Detter C."/>
            <person name="Doggett N."/>
            <person name="Glavina T."/>
            <person name="Hawkins T."/>
            <person name="Richardson P."/>
            <person name="Lucas S."/>
            <person name="Kohara Y."/>
            <person name="Levine M."/>
            <person name="Satoh N."/>
            <person name="Rokhsar D.S."/>
        </authorList>
    </citation>
    <scope>NUCLEOTIDE SEQUENCE [LARGE SCALE GENOMIC DNA]</scope>
</reference>
<proteinExistence type="predicted"/>
<keyword evidence="2" id="KW-1185">Reference proteome</keyword>